<accession>A0A6J4NUW8</accession>
<dbReference type="InterPro" id="IPR014710">
    <property type="entry name" value="RmlC-like_jellyroll"/>
</dbReference>
<proteinExistence type="inferred from homology"/>
<dbReference type="InterPro" id="IPR011051">
    <property type="entry name" value="RmlC_Cupin_sf"/>
</dbReference>
<dbReference type="Pfam" id="PF02678">
    <property type="entry name" value="Pirin"/>
    <property type="match status" value="1"/>
</dbReference>
<dbReference type="InterPro" id="IPR003829">
    <property type="entry name" value="Pirin_N_dom"/>
</dbReference>
<protein>
    <submittedName>
        <fullName evidence="4">Pirin</fullName>
    </submittedName>
</protein>
<evidence type="ECO:0000259" key="3">
    <source>
        <dbReference type="Pfam" id="PF02678"/>
    </source>
</evidence>
<evidence type="ECO:0000256" key="1">
    <source>
        <dbReference type="RuleBase" id="RU003457"/>
    </source>
</evidence>
<gene>
    <name evidence="4" type="ORF">AVDCRST_MAG94-5681</name>
</gene>
<name>A0A6J4NUW8_9CYAN</name>
<evidence type="ECO:0000313" key="4">
    <source>
        <dbReference type="EMBL" id="CAA9396424.1"/>
    </source>
</evidence>
<dbReference type="Gene3D" id="2.60.120.10">
    <property type="entry name" value="Jelly Rolls"/>
    <property type="match status" value="1"/>
</dbReference>
<feature type="compositionally biased region" description="Basic and acidic residues" evidence="2">
    <location>
        <begin position="8"/>
        <end position="24"/>
    </location>
</feature>
<dbReference type="AlphaFoldDB" id="A0A6J4NUW8"/>
<reference evidence="4" key="1">
    <citation type="submission" date="2020-02" db="EMBL/GenBank/DDBJ databases">
        <authorList>
            <person name="Meier V. D."/>
        </authorList>
    </citation>
    <scope>NUCLEOTIDE SEQUENCE</scope>
    <source>
        <strain evidence="4">AVDCRST_MAG94</strain>
    </source>
</reference>
<evidence type="ECO:0000256" key="2">
    <source>
        <dbReference type="SAM" id="MobiDB-lite"/>
    </source>
</evidence>
<feature type="domain" description="Pirin N-terminal" evidence="3">
    <location>
        <begin position="1"/>
        <end position="31"/>
    </location>
</feature>
<organism evidence="4">
    <name type="scientific">uncultured Leptolyngbya sp</name>
    <dbReference type="NCBI Taxonomy" id="332963"/>
    <lineage>
        <taxon>Bacteria</taxon>
        <taxon>Bacillati</taxon>
        <taxon>Cyanobacteriota</taxon>
        <taxon>Cyanophyceae</taxon>
        <taxon>Leptolyngbyales</taxon>
        <taxon>Leptolyngbyaceae</taxon>
        <taxon>Leptolyngbya group</taxon>
        <taxon>Leptolyngbya</taxon>
        <taxon>environmental samples</taxon>
    </lineage>
</organism>
<dbReference type="SUPFAM" id="SSF51182">
    <property type="entry name" value="RmlC-like cupins"/>
    <property type="match status" value="1"/>
</dbReference>
<comment type="similarity">
    <text evidence="1">Belongs to the pirin family.</text>
</comment>
<sequence length="42" mass="4735">MTAGRGIVHSERTPKAPRSQESRLHGIQTWVALPDEHEETEP</sequence>
<feature type="region of interest" description="Disordered" evidence="2">
    <location>
        <begin position="1"/>
        <end position="42"/>
    </location>
</feature>
<dbReference type="EMBL" id="CADCTY010001951">
    <property type="protein sequence ID" value="CAA9396424.1"/>
    <property type="molecule type" value="Genomic_DNA"/>
</dbReference>